<gene>
    <name evidence="3" type="ORF">O6P43_003222</name>
</gene>
<dbReference type="AlphaFoldDB" id="A0AAD7QEI7"/>
<name>A0AAD7QEI7_QUISA</name>
<proteinExistence type="predicted"/>
<evidence type="ECO:0000313" key="3">
    <source>
        <dbReference type="EMBL" id="KAJ7979874.1"/>
    </source>
</evidence>
<accession>A0AAD7QEI7</accession>
<evidence type="ECO:0000256" key="1">
    <source>
        <dbReference type="SAM" id="MobiDB-lite"/>
    </source>
</evidence>
<dbReference type="EMBL" id="JARAOO010000002">
    <property type="protein sequence ID" value="KAJ7979874.1"/>
    <property type="molecule type" value="Genomic_DNA"/>
</dbReference>
<reference evidence="3" key="1">
    <citation type="journal article" date="2023" name="Science">
        <title>Elucidation of the pathway for biosynthesis of saponin adjuvants from the soapbark tree.</title>
        <authorList>
            <person name="Reed J."/>
            <person name="Orme A."/>
            <person name="El-Demerdash A."/>
            <person name="Owen C."/>
            <person name="Martin L.B.B."/>
            <person name="Misra R.C."/>
            <person name="Kikuchi S."/>
            <person name="Rejzek M."/>
            <person name="Martin A.C."/>
            <person name="Harkess A."/>
            <person name="Leebens-Mack J."/>
            <person name="Louveau T."/>
            <person name="Stephenson M.J."/>
            <person name="Osbourn A."/>
        </authorList>
    </citation>
    <scope>NUCLEOTIDE SEQUENCE</scope>
    <source>
        <strain evidence="3">S10</strain>
    </source>
</reference>
<dbReference type="Proteomes" id="UP001163823">
    <property type="component" value="Chromosome 2"/>
</dbReference>
<keyword evidence="4" id="KW-1185">Reference proteome</keyword>
<organism evidence="3 4">
    <name type="scientific">Quillaja saponaria</name>
    <name type="common">Soap bark tree</name>
    <dbReference type="NCBI Taxonomy" id="32244"/>
    <lineage>
        <taxon>Eukaryota</taxon>
        <taxon>Viridiplantae</taxon>
        <taxon>Streptophyta</taxon>
        <taxon>Embryophyta</taxon>
        <taxon>Tracheophyta</taxon>
        <taxon>Spermatophyta</taxon>
        <taxon>Magnoliopsida</taxon>
        <taxon>eudicotyledons</taxon>
        <taxon>Gunneridae</taxon>
        <taxon>Pentapetalae</taxon>
        <taxon>rosids</taxon>
        <taxon>fabids</taxon>
        <taxon>Fabales</taxon>
        <taxon>Quillajaceae</taxon>
        <taxon>Quillaja</taxon>
    </lineage>
</organism>
<sequence>MVSSPLLLLFLGVVVLTIPTLFQCKPPAPTDEDPLLEKKPAHVEKPWPPGQPLASSEHYKPPIHTQPVYKPPIHKLTPNEKPLQEKKPPTYLKPVPRLKPPKP</sequence>
<feature type="chain" id="PRO_5042050181" evidence="2">
    <location>
        <begin position="25"/>
        <end position="103"/>
    </location>
</feature>
<keyword evidence="2" id="KW-0732">Signal</keyword>
<evidence type="ECO:0000256" key="2">
    <source>
        <dbReference type="SAM" id="SignalP"/>
    </source>
</evidence>
<dbReference type="KEGG" id="qsa:O6P43_003222"/>
<comment type="caution">
    <text evidence="3">The sequence shown here is derived from an EMBL/GenBank/DDBJ whole genome shotgun (WGS) entry which is preliminary data.</text>
</comment>
<feature type="signal peptide" evidence="2">
    <location>
        <begin position="1"/>
        <end position="24"/>
    </location>
</feature>
<feature type="region of interest" description="Disordered" evidence="1">
    <location>
        <begin position="26"/>
        <end position="103"/>
    </location>
</feature>
<protein>
    <submittedName>
        <fullName evidence="3">Uncharacterized protein</fullName>
    </submittedName>
</protein>
<evidence type="ECO:0000313" key="4">
    <source>
        <dbReference type="Proteomes" id="UP001163823"/>
    </source>
</evidence>
<feature type="compositionally biased region" description="Basic and acidic residues" evidence="1">
    <location>
        <begin position="35"/>
        <end position="45"/>
    </location>
</feature>